<sequence>MTQICADYLKNTANLTPSAINLRYFKFTAQASNLTATQLSQGRRVKFSRFYGYLQVAPV</sequence>
<dbReference type="AlphaFoldDB" id="M5IQV9"/>
<name>M5IQV9_9BACT</name>
<dbReference type="EMBL" id="AMZQ01000005">
    <property type="protein sequence ID" value="EKU11709.1"/>
    <property type="molecule type" value="Genomic_DNA"/>
</dbReference>
<comment type="caution">
    <text evidence="1">The sequence shown here is derived from an EMBL/GenBank/DDBJ whole genome shotgun (WGS) entry which is preliminary data.</text>
</comment>
<evidence type="ECO:0000313" key="1">
    <source>
        <dbReference type="EMBL" id="EKU11709.1"/>
    </source>
</evidence>
<protein>
    <submittedName>
        <fullName evidence="1">Uncharacterized protein</fullName>
    </submittedName>
</protein>
<proteinExistence type="predicted"/>
<accession>M5IQV9</accession>
<evidence type="ECO:0000313" key="2">
    <source>
        <dbReference type="Proteomes" id="UP000011939"/>
    </source>
</evidence>
<gene>
    <name evidence="1" type="ORF">CSUNSWCD_1747</name>
</gene>
<dbReference type="PATRIC" id="fig|1244083.3.peg.990"/>
<organism evidence="1 2">
    <name type="scientific">Campylobacter showae CSUNSWCD</name>
    <dbReference type="NCBI Taxonomy" id="1244083"/>
    <lineage>
        <taxon>Bacteria</taxon>
        <taxon>Pseudomonadati</taxon>
        <taxon>Campylobacterota</taxon>
        <taxon>Epsilonproteobacteria</taxon>
        <taxon>Campylobacterales</taxon>
        <taxon>Campylobacteraceae</taxon>
        <taxon>Campylobacter</taxon>
    </lineage>
</organism>
<reference evidence="1 2" key="1">
    <citation type="journal article" date="2013" name="Genome Announc.">
        <title>Genome Sequence of Campylobacter showae UNSWCD, Isolated from a Patient with Crohn's Disease.</title>
        <authorList>
            <person name="Tay A.P."/>
            <person name="Kaakoush N.O."/>
            <person name="Deshpande N.P."/>
            <person name="Chen Z."/>
            <person name="Mitchell H."/>
            <person name="Wilkins M.R."/>
        </authorList>
    </citation>
    <scope>NUCLEOTIDE SEQUENCE [LARGE SCALE GENOMIC DNA]</scope>
    <source>
        <strain evidence="1 2">CSUNSWCD</strain>
    </source>
</reference>
<dbReference type="Proteomes" id="UP000011939">
    <property type="component" value="Unassembled WGS sequence"/>
</dbReference>